<dbReference type="GO" id="GO:0005048">
    <property type="term" value="F:signal sequence binding"/>
    <property type="evidence" value="ECO:0007669"/>
    <property type="project" value="InterPro"/>
</dbReference>
<evidence type="ECO:0000256" key="1">
    <source>
        <dbReference type="ARBA" id="ARBA00023186"/>
    </source>
</evidence>
<dbReference type="InterPro" id="IPR028611">
    <property type="entry name" value="DmsD_chaperone"/>
</dbReference>
<accession>A0A828PRB3</accession>
<dbReference type="InterPro" id="IPR020945">
    <property type="entry name" value="DMSO/NO3_reduct_chaperone"/>
</dbReference>
<dbReference type="SUPFAM" id="SSF89155">
    <property type="entry name" value="TorD-like"/>
    <property type="match status" value="1"/>
</dbReference>
<dbReference type="Pfam" id="PF02613">
    <property type="entry name" value="Nitrate_red_del"/>
    <property type="match status" value="1"/>
</dbReference>
<dbReference type="NCBIfam" id="NF008632">
    <property type="entry name" value="PRK11621.1"/>
    <property type="match status" value="1"/>
</dbReference>
<sequence>MKNNGGETHRYEINKENKMQNELQQWISISGRLLGSLFYYEPGDDNVQSVLHFFQQENWENEWGELTNEAQIKHLITQGFIQDLSEQYQRLFIGPEQLVAPPWSSVYLDPESVIFGNSLLDLRAFLRKHQIALTQNETEPEDHIGLMLLLTAYLAESKPELLPEYLSKHLLIWAEHYFDLVAQQTDFPFYKGLALLAQQTLKDWQQQLAIIVPQVSFYR</sequence>
<gene>
    <name evidence="2" type="primary">dmsD</name>
    <name evidence="3" type="ORF">appser6_18370</name>
</gene>
<protein>
    <recommendedName>
        <fullName evidence="2">Probable Tat proofreading chaperone DmsD</fullName>
    </recommendedName>
    <alternativeName>
        <fullName evidence="2">DMSO reductase maturation protein</fullName>
    </alternativeName>
    <alternativeName>
        <fullName evidence="2">Twin-arginine leader-binding protein DmsD</fullName>
    </alternativeName>
</protein>
<keyword evidence="1 2" id="KW-0143">Chaperone</keyword>
<organism evidence="3 4">
    <name type="scientific">Actinobacillus pleuropneumoniae serovar 6 str. Femo</name>
    <dbReference type="NCBI Taxonomy" id="754256"/>
    <lineage>
        <taxon>Bacteria</taxon>
        <taxon>Pseudomonadati</taxon>
        <taxon>Pseudomonadota</taxon>
        <taxon>Gammaproteobacteria</taxon>
        <taxon>Pasteurellales</taxon>
        <taxon>Pasteurellaceae</taxon>
        <taxon>Actinobacillus</taxon>
    </lineage>
</organism>
<reference evidence="3 4" key="1">
    <citation type="journal article" date="2010" name="J. Bacteriol.">
        <title>Comparative genomic characterization of Actinobacillus pleuropneumoniae.</title>
        <authorList>
            <person name="Xu Z."/>
            <person name="Chen X."/>
            <person name="Li L."/>
            <person name="Li T."/>
            <person name="Wang S."/>
            <person name="Chen H."/>
            <person name="Zhou R."/>
        </authorList>
    </citation>
    <scope>NUCLEOTIDE SEQUENCE [LARGE SCALE GENOMIC DNA]</scope>
    <source>
        <strain evidence="3 4">Femo</strain>
    </source>
</reference>
<dbReference type="PIRSF" id="PIRSF004690">
    <property type="entry name" value="DmsD"/>
    <property type="match status" value="1"/>
</dbReference>
<comment type="caution">
    <text evidence="3">The sequence shown here is derived from an EMBL/GenBank/DDBJ whole genome shotgun (WGS) entry which is preliminary data.</text>
</comment>
<comment type="function">
    <text evidence="2">Required for biogenesis/assembly of DMSO reductase, but not for the interaction of the DmsA signal peptide with the Tat system. May be part of a chaperone cascade complex that facilitates a folding-maturation pathway for the substrate protein.</text>
</comment>
<dbReference type="InterPro" id="IPR036411">
    <property type="entry name" value="TorD-like_sf"/>
</dbReference>
<dbReference type="InterPro" id="IPR050289">
    <property type="entry name" value="TorD/DmsD_chaperones"/>
</dbReference>
<evidence type="ECO:0000256" key="2">
    <source>
        <dbReference type="HAMAP-Rule" id="MF_00940"/>
    </source>
</evidence>
<dbReference type="PANTHER" id="PTHR34227:SF13">
    <property type="entry name" value="TAT PROOFREADING CHAPERONE DMSD-RELATED"/>
    <property type="match status" value="1"/>
</dbReference>
<evidence type="ECO:0000313" key="3">
    <source>
        <dbReference type="EMBL" id="EFM91247.1"/>
    </source>
</evidence>
<dbReference type="InterPro" id="IPR026269">
    <property type="entry name" value="DmsD-type"/>
</dbReference>
<proteinExistence type="inferred from homology"/>
<name>A0A828PRB3_ACTPL</name>
<evidence type="ECO:0000313" key="4">
    <source>
        <dbReference type="Proteomes" id="UP000005341"/>
    </source>
</evidence>
<dbReference type="EMBL" id="ADOG01000036">
    <property type="protein sequence ID" value="EFM91247.1"/>
    <property type="molecule type" value="Genomic_DNA"/>
</dbReference>
<dbReference type="HAMAP" id="MF_00940">
    <property type="entry name" value="DmsD_chaperone"/>
    <property type="match status" value="1"/>
</dbReference>
<comment type="similarity">
    <text evidence="2">Belongs to the TorD/DmsD family. DmsD subfamily.</text>
</comment>
<dbReference type="Gene3D" id="1.10.3480.10">
    <property type="entry name" value="TorD-like"/>
    <property type="match status" value="1"/>
</dbReference>
<dbReference type="Proteomes" id="UP000005341">
    <property type="component" value="Unassembled WGS sequence"/>
</dbReference>
<dbReference type="PANTHER" id="PTHR34227">
    <property type="entry name" value="CHAPERONE PROTEIN YCDY"/>
    <property type="match status" value="1"/>
</dbReference>
<dbReference type="AlphaFoldDB" id="A0A828PRB3"/>